<proteinExistence type="predicted"/>
<organism evidence="2 3">
    <name type="scientific">Jaapia argillacea MUCL 33604</name>
    <dbReference type="NCBI Taxonomy" id="933084"/>
    <lineage>
        <taxon>Eukaryota</taxon>
        <taxon>Fungi</taxon>
        <taxon>Dikarya</taxon>
        <taxon>Basidiomycota</taxon>
        <taxon>Agaricomycotina</taxon>
        <taxon>Agaricomycetes</taxon>
        <taxon>Agaricomycetidae</taxon>
        <taxon>Jaapiales</taxon>
        <taxon>Jaapiaceae</taxon>
        <taxon>Jaapia</taxon>
    </lineage>
</organism>
<dbReference type="AlphaFoldDB" id="A0A067P8N1"/>
<name>A0A067P8N1_9AGAM</name>
<reference evidence="3" key="1">
    <citation type="journal article" date="2014" name="Proc. Natl. Acad. Sci. U.S.A.">
        <title>Extensive sampling of basidiomycete genomes demonstrates inadequacy of the white-rot/brown-rot paradigm for wood decay fungi.</title>
        <authorList>
            <person name="Riley R."/>
            <person name="Salamov A.A."/>
            <person name="Brown D.W."/>
            <person name="Nagy L.G."/>
            <person name="Floudas D."/>
            <person name="Held B.W."/>
            <person name="Levasseur A."/>
            <person name="Lombard V."/>
            <person name="Morin E."/>
            <person name="Otillar R."/>
            <person name="Lindquist E.A."/>
            <person name="Sun H."/>
            <person name="LaButti K.M."/>
            <person name="Schmutz J."/>
            <person name="Jabbour D."/>
            <person name="Luo H."/>
            <person name="Baker S.E."/>
            <person name="Pisabarro A.G."/>
            <person name="Walton J.D."/>
            <person name="Blanchette R.A."/>
            <person name="Henrissat B."/>
            <person name="Martin F."/>
            <person name="Cullen D."/>
            <person name="Hibbett D.S."/>
            <person name="Grigoriev I.V."/>
        </authorList>
    </citation>
    <scope>NUCLEOTIDE SEQUENCE [LARGE SCALE GENOMIC DNA]</scope>
    <source>
        <strain evidence="3">MUCL 33604</strain>
    </source>
</reference>
<evidence type="ECO:0000256" key="1">
    <source>
        <dbReference type="SAM" id="MobiDB-lite"/>
    </source>
</evidence>
<feature type="compositionally biased region" description="Polar residues" evidence="1">
    <location>
        <begin position="48"/>
        <end position="59"/>
    </location>
</feature>
<dbReference type="HOGENOM" id="CLU_1489231_0_0_1"/>
<dbReference type="EMBL" id="KL197750">
    <property type="protein sequence ID" value="KDQ51268.1"/>
    <property type="molecule type" value="Genomic_DNA"/>
</dbReference>
<feature type="region of interest" description="Disordered" evidence="1">
    <location>
        <begin position="47"/>
        <end position="75"/>
    </location>
</feature>
<evidence type="ECO:0000313" key="2">
    <source>
        <dbReference type="EMBL" id="KDQ51268.1"/>
    </source>
</evidence>
<sequence>MLIVARASSYTPRVHPSTMSIYLPSFVDQGSHTRQQGCIPHTIDFGTNHGSSNPSSRSVFQEHTHMSRKSSPSSTGMTTCLRAGINWVRPVMAFTHGLCPVSTGSANQSTSLVLVAPLPPTIRLFWMLGLGDARISRRPSKLHSNLYEVSRCEWFSHCGKHAVPVNPVTMAVRGGVPTYRR</sequence>
<dbReference type="InParanoid" id="A0A067P8N1"/>
<gene>
    <name evidence="2" type="ORF">JAAARDRAFT_536554</name>
</gene>
<protein>
    <submittedName>
        <fullName evidence="2">Uncharacterized protein</fullName>
    </submittedName>
</protein>
<keyword evidence="3" id="KW-1185">Reference proteome</keyword>
<evidence type="ECO:0000313" key="3">
    <source>
        <dbReference type="Proteomes" id="UP000027265"/>
    </source>
</evidence>
<dbReference type="Proteomes" id="UP000027265">
    <property type="component" value="Unassembled WGS sequence"/>
</dbReference>
<accession>A0A067P8N1</accession>